<dbReference type="CDD" id="cd03789">
    <property type="entry name" value="GT9_LPS_heptosyltransferase"/>
    <property type="match status" value="1"/>
</dbReference>
<dbReference type="Proteomes" id="UP000540989">
    <property type="component" value="Unassembled WGS sequence"/>
</dbReference>
<feature type="transmembrane region" description="Helical" evidence="3">
    <location>
        <begin position="12"/>
        <end position="34"/>
    </location>
</feature>
<sequence length="361" mass="39747">MSTLANESKKRVLIYRLGSLGDTVVALPALHLVARAYPNAERRMLTNIPVNSKAPAAEAILRGTGLVDGYFNYKVGTRSLRELASLWWQLARWRPQVVVYLAAFRSEAAVMRDSRFFSLCGIRRQVGVPLTRAMQENRWIEEDQALEAEASRLARNIAELGDASVDDPKSWDLRLTEAERARAREALATTGKMPVIAVSVGTKVQSKDWGAANWREFLGQVATAAPGHALVLCGVAEEFDASEAAAEGWRQAGGKMAVNLCGKLTPRESAAVFAEARLFIGHDSGPMHLAAAVQTPCVAIFAARNRPRVWFPYGRQHKVIYHQVDCWGCGLETCVVERKKCITSITVDEVMDAVREILGRS</sequence>
<dbReference type="EMBL" id="JACHIP010000001">
    <property type="protein sequence ID" value="MBB5055336.1"/>
    <property type="molecule type" value="Genomic_DNA"/>
</dbReference>
<keyword evidence="5" id="KW-1185">Reference proteome</keyword>
<accession>A0A7W8E1I5</accession>
<dbReference type="GO" id="GO:0005829">
    <property type="term" value="C:cytosol"/>
    <property type="evidence" value="ECO:0007669"/>
    <property type="project" value="TreeGrafter"/>
</dbReference>
<comment type="caution">
    <text evidence="4">The sequence shown here is derived from an EMBL/GenBank/DDBJ whole genome shotgun (WGS) entry which is preliminary data.</text>
</comment>
<name>A0A7W8E1I5_9BACT</name>
<organism evidence="4 5">
    <name type="scientific">Granulicella aggregans</name>
    <dbReference type="NCBI Taxonomy" id="474949"/>
    <lineage>
        <taxon>Bacteria</taxon>
        <taxon>Pseudomonadati</taxon>
        <taxon>Acidobacteriota</taxon>
        <taxon>Terriglobia</taxon>
        <taxon>Terriglobales</taxon>
        <taxon>Acidobacteriaceae</taxon>
        <taxon>Granulicella</taxon>
    </lineage>
</organism>
<evidence type="ECO:0000256" key="3">
    <source>
        <dbReference type="SAM" id="Phobius"/>
    </source>
</evidence>
<dbReference type="GO" id="GO:0008713">
    <property type="term" value="F:ADP-heptose-lipopolysaccharide heptosyltransferase activity"/>
    <property type="evidence" value="ECO:0007669"/>
    <property type="project" value="TreeGrafter"/>
</dbReference>
<evidence type="ECO:0000256" key="1">
    <source>
        <dbReference type="ARBA" id="ARBA00022676"/>
    </source>
</evidence>
<dbReference type="Gene3D" id="3.40.50.2000">
    <property type="entry name" value="Glycogen Phosphorylase B"/>
    <property type="match status" value="2"/>
</dbReference>
<dbReference type="PANTHER" id="PTHR30160">
    <property type="entry name" value="TETRAACYLDISACCHARIDE 4'-KINASE-RELATED"/>
    <property type="match status" value="1"/>
</dbReference>
<dbReference type="InterPro" id="IPR051199">
    <property type="entry name" value="LPS_LOS_Heptosyltrfase"/>
</dbReference>
<evidence type="ECO:0000313" key="5">
    <source>
        <dbReference type="Proteomes" id="UP000540989"/>
    </source>
</evidence>
<dbReference type="RefSeq" id="WP_246408532.1">
    <property type="nucleotide sequence ID" value="NZ_JACHIP010000001.1"/>
</dbReference>
<dbReference type="Pfam" id="PF01075">
    <property type="entry name" value="Glyco_transf_9"/>
    <property type="match status" value="1"/>
</dbReference>
<keyword evidence="3" id="KW-0812">Transmembrane</keyword>
<gene>
    <name evidence="4" type="ORF">HDF16_000005</name>
</gene>
<proteinExistence type="predicted"/>
<evidence type="ECO:0000313" key="4">
    <source>
        <dbReference type="EMBL" id="MBB5055336.1"/>
    </source>
</evidence>
<dbReference type="InterPro" id="IPR002201">
    <property type="entry name" value="Glyco_trans_9"/>
</dbReference>
<reference evidence="4 5" key="1">
    <citation type="submission" date="2020-08" db="EMBL/GenBank/DDBJ databases">
        <title>Genomic Encyclopedia of Type Strains, Phase IV (KMG-V): Genome sequencing to study the core and pangenomes of soil and plant-associated prokaryotes.</title>
        <authorList>
            <person name="Whitman W."/>
        </authorList>
    </citation>
    <scope>NUCLEOTIDE SEQUENCE [LARGE SCALE GENOMIC DNA]</scope>
    <source>
        <strain evidence="4 5">M8UP14</strain>
    </source>
</reference>
<dbReference type="SUPFAM" id="SSF53756">
    <property type="entry name" value="UDP-Glycosyltransferase/glycogen phosphorylase"/>
    <property type="match status" value="1"/>
</dbReference>
<evidence type="ECO:0000256" key="2">
    <source>
        <dbReference type="ARBA" id="ARBA00022679"/>
    </source>
</evidence>
<protein>
    <submittedName>
        <fullName evidence="4">ADP-heptose:LPS heptosyltransferase</fullName>
    </submittedName>
</protein>
<keyword evidence="3" id="KW-1133">Transmembrane helix</keyword>
<keyword evidence="3" id="KW-0472">Membrane</keyword>
<dbReference type="GO" id="GO:0009244">
    <property type="term" value="P:lipopolysaccharide core region biosynthetic process"/>
    <property type="evidence" value="ECO:0007669"/>
    <property type="project" value="TreeGrafter"/>
</dbReference>
<dbReference type="PANTHER" id="PTHR30160:SF1">
    <property type="entry name" value="LIPOPOLYSACCHARIDE 1,2-N-ACETYLGLUCOSAMINETRANSFERASE-RELATED"/>
    <property type="match status" value="1"/>
</dbReference>
<keyword evidence="1" id="KW-0328">Glycosyltransferase</keyword>
<keyword evidence="2 4" id="KW-0808">Transferase</keyword>
<dbReference type="AlphaFoldDB" id="A0A7W8E1I5"/>